<dbReference type="Gene3D" id="3.60.10.10">
    <property type="entry name" value="Endonuclease/exonuclease/phosphatase"/>
    <property type="match status" value="1"/>
</dbReference>
<evidence type="ECO:0000313" key="3">
    <source>
        <dbReference type="Proteomes" id="UP000479190"/>
    </source>
</evidence>
<protein>
    <recommendedName>
        <fullName evidence="4">Endonuclease/exonuclease/phosphatase domain-containing protein</fullName>
    </recommendedName>
</protein>
<sequence length="1013" mass="111372">MFIHTQHSSSVNSSSSSSRGGCNLAYQHISKKRKLECDISQPFNQQSNLNSISDHGIESHQRLSCSRNATIYSNLKNNVVQKHSPNQQVLIRASTIKCLDGHHRCSQKVSILSRLSQENADEFNFERRITPGEALNHAFVTLAHLVDYAHCNNVKASVQMMEVCRRAGDFLSGSNHHQSQPVPQPAPSTSIVANFVPTTNGNAVTLTFNNQVQRLVRDHRSSQSGYDHLEPMLKVSETHIPDQRLIGTAVSKRVDCKHDFLHPPTAHSRDHAKWAVVGAAHQYRQGSSIVDLTFICETLTPRVKSWTVSGWYTHSDHQAIVFEIEDTGTSTRPSTRQSCRWNARTLDADRFSAAVSSASVAPGTAEDMASSLMSVITSACDASMSRVNPRHRREPVYWWTAEIADLRRSCLRARRLSQRSPGRQDEETHSANYASARHLLRVAIKTSKRRCWRQLCDEVNSDVWGKPYKIAMSRLRCPQTKQPSSPLLVRSAVVALFPRVPSGGAYTGRHLGRTQRSSVEDQGALRARPGWHTQLSAQNRYFRTTRHLPAGVHDVSGDRRFSIWLEVPEACPASKVRHNPVPNTLGIASNQDNPLVASQFMHHPQQLSPVIAAASGTACSRILPNIAASSTGSGSISCTMRSPQVSVLTSGTQHLSQALYQEYPHSMRQRNHAVGSSLYIAAQTNNSTQPQLHNYRGFTTRHNPVPNTLGIASNQDNPLVASQFMHHPQQLSPVIAAASGTACSRILPNIAASSTGSGSISCTMRSPQVSVLTSGTQHLSQALYQEYPHSMRQRNHAVGSSLYIAAQTNNSTQPQLHNYRGFTTRHNPVPNTLGIASNQDNPLVASQFMHHPQQLSPVIAAASGTACSRILPNIAASSTGSGSISCTMRSPQVSVLTSGTQHLSQALYQEYPHSMRQRNHAVGSSLYIAAQTNNSTQPQLHNYRGFTTSSPPLTVYDTNRTLPPPAHHSSARPLLSSHATHPLPAHIQPSNVYGLNPISPVKHQYQPGLWFTE</sequence>
<dbReference type="AlphaFoldDB" id="A0A6H5I4U4"/>
<accession>A0A6H5I4U4</accession>
<dbReference type="InterPro" id="IPR036691">
    <property type="entry name" value="Endo/exonu/phosph_ase_sf"/>
</dbReference>
<evidence type="ECO:0000256" key="1">
    <source>
        <dbReference type="SAM" id="MobiDB-lite"/>
    </source>
</evidence>
<reference evidence="2 3" key="1">
    <citation type="submission" date="2020-02" db="EMBL/GenBank/DDBJ databases">
        <authorList>
            <person name="Ferguson B K."/>
        </authorList>
    </citation>
    <scope>NUCLEOTIDE SEQUENCE [LARGE SCALE GENOMIC DNA]</scope>
</reference>
<keyword evidence="3" id="KW-1185">Reference proteome</keyword>
<proteinExistence type="predicted"/>
<dbReference type="SUPFAM" id="SSF56219">
    <property type="entry name" value="DNase I-like"/>
    <property type="match status" value="1"/>
</dbReference>
<gene>
    <name evidence="2" type="ORF">TBRA_LOCUS3354</name>
</gene>
<feature type="region of interest" description="Disordered" evidence="1">
    <location>
        <begin position="1"/>
        <end position="20"/>
    </location>
</feature>
<name>A0A6H5I4U4_9HYME</name>
<evidence type="ECO:0000313" key="2">
    <source>
        <dbReference type="EMBL" id="CAB0031384.1"/>
    </source>
</evidence>
<feature type="region of interest" description="Disordered" evidence="1">
    <location>
        <begin position="960"/>
        <end position="981"/>
    </location>
</feature>
<organism evidence="2 3">
    <name type="scientific">Trichogramma brassicae</name>
    <dbReference type="NCBI Taxonomy" id="86971"/>
    <lineage>
        <taxon>Eukaryota</taxon>
        <taxon>Metazoa</taxon>
        <taxon>Ecdysozoa</taxon>
        <taxon>Arthropoda</taxon>
        <taxon>Hexapoda</taxon>
        <taxon>Insecta</taxon>
        <taxon>Pterygota</taxon>
        <taxon>Neoptera</taxon>
        <taxon>Endopterygota</taxon>
        <taxon>Hymenoptera</taxon>
        <taxon>Apocrita</taxon>
        <taxon>Proctotrupomorpha</taxon>
        <taxon>Chalcidoidea</taxon>
        <taxon>Trichogrammatidae</taxon>
        <taxon>Trichogramma</taxon>
    </lineage>
</organism>
<evidence type="ECO:0008006" key="4">
    <source>
        <dbReference type="Google" id="ProtNLM"/>
    </source>
</evidence>
<dbReference type="Proteomes" id="UP000479190">
    <property type="component" value="Unassembled WGS sequence"/>
</dbReference>
<feature type="compositionally biased region" description="Low complexity" evidence="1">
    <location>
        <begin position="8"/>
        <end position="18"/>
    </location>
</feature>
<dbReference type="OrthoDB" id="10030361at2759"/>
<dbReference type="EMBL" id="CADCXV010000642">
    <property type="protein sequence ID" value="CAB0031384.1"/>
    <property type="molecule type" value="Genomic_DNA"/>
</dbReference>